<accession>A0ABT1H2H2</accession>
<gene>
    <name evidence="2" type="ORF">LX12_002623</name>
</gene>
<keyword evidence="1" id="KW-0812">Transmembrane</keyword>
<dbReference type="EMBL" id="JAMTCG010000004">
    <property type="protein sequence ID" value="MCP2161428.1"/>
    <property type="molecule type" value="Genomic_DNA"/>
</dbReference>
<keyword evidence="1" id="KW-1133">Transmembrane helix</keyword>
<evidence type="ECO:0000313" key="2">
    <source>
        <dbReference type="EMBL" id="MCP2161428.1"/>
    </source>
</evidence>
<proteinExistence type="predicted"/>
<keyword evidence="3" id="KW-1185">Reference proteome</keyword>
<name>A0ABT1H2H2_9NOCA</name>
<reference evidence="2 3" key="1">
    <citation type="submission" date="2022-06" db="EMBL/GenBank/DDBJ databases">
        <title>Genomic Encyclopedia of Archaeal and Bacterial Type Strains, Phase II (KMG-II): from individual species to whole genera.</title>
        <authorList>
            <person name="Goeker M."/>
        </authorList>
    </citation>
    <scope>NUCLEOTIDE SEQUENCE [LARGE SCALE GENOMIC DNA]</scope>
    <source>
        <strain evidence="2 3">DSM 45037</strain>
    </source>
</reference>
<protein>
    <recommendedName>
        <fullName evidence="4">Mce-associated membrane protein</fullName>
    </recommendedName>
</protein>
<dbReference type="RefSeq" id="WP_253654986.1">
    <property type="nucleotide sequence ID" value="NZ_BAAAOE010000002.1"/>
</dbReference>
<comment type="caution">
    <text evidence="2">The sequence shown here is derived from an EMBL/GenBank/DDBJ whole genome shotgun (WGS) entry which is preliminary data.</text>
</comment>
<sequence>MSADASTGAGKDSRRLVVARERVVAARAAVDAATERLEATRAHPSRDGHRIAVAATGIGVTVAIGAAIASPILHAQSASGPSDDVVRAASTAVATVLTADPAHPDRYLAAARAVSGGEYRRRVDAAGPAIESAVASLGAAGTGQVVAAGVVGGPVSSSGPADVLVVAETTAPQLVGGNVGDRRIVLSVSMIREAGSWVIGQVALR</sequence>
<evidence type="ECO:0008006" key="4">
    <source>
        <dbReference type="Google" id="ProtNLM"/>
    </source>
</evidence>
<evidence type="ECO:0000313" key="3">
    <source>
        <dbReference type="Proteomes" id="UP001205740"/>
    </source>
</evidence>
<organism evidence="2 3">
    <name type="scientific">Williamsia serinedens</name>
    <dbReference type="NCBI Taxonomy" id="391736"/>
    <lineage>
        <taxon>Bacteria</taxon>
        <taxon>Bacillati</taxon>
        <taxon>Actinomycetota</taxon>
        <taxon>Actinomycetes</taxon>
        <taxon>Mycobacteriales</taxon>
        <taxon>Nocardiaceae</taxon>
        <taxon>Williamsia</taxon>
    </lineage>
</organism>
<dbReference type="Proteomes" id="UP001205740">
    <property type="component" value="Unassembled WGS sequence"/>
</dbReference>
<keyword evidence="1" id="KW-0472">Membrane</keyword>
<evidence type="ECO:0000256" key="1">
    <source>
        <dbReference type="SAM" id="Phobius"/>
    </source>
</evidence>
<feature type="transmembrane region" description="Helical" evidence="1">
    <location>
        <begin position="51"/>
        <end position="73"/>
    </location>
</feature>